<organism evidence="1 2">
    <name type="scientific">Cryptolaemus montrouzieri</name>
    <dbReference type="NCBI Taxonomy" id="559131"/>
    <lineage>
        <taxon>Eukaryota</taxon>
        <taxon>Metazoa</taxon>
        <taxon>Ecdysozoa</taxon>
        <taxon>Arthropoda</taxon>
        <taxon>Hexapoda</taxon>
        <taxon>Insecta</taxon>
        <taxon>Pterygota</taxon>
        <taxon>Neoptera</taxon>
        <taxon>Endopterygota</taxon>
        <taxon>Coleoptera</taxon>
        <taxon>Polyphaga</taxon>
        <taxon>Cucujiformia</taxon>
        <taxon>Coccinelloidea</taxon>
        <taxon>Coccinellidae</taxon>
        <taxon>Scymninae</taxon>
        <taxon>Scymnini</taxon>
        <taxon>Cryptolaemus</taxon>
    </lineage>
</organism>
<sequence>MNTLRKRNTKKYDGVLKMDKRHTFKNRILKSDNKGESLWATGKEIKGLQTRGDTTVPGNPQEVTESFNKYFSTIAENTLKNMTYNINTMLFHQQSEEETIKIGSI</sequence>
<dbReference type="EMBL" id="JABFTP020000083">
    <property type="protein sequence ID" value="KAL3275024.1"/>
    <property type="molecule type" value="Genomic_DNA"/>
</dbReference>
<reference evidence="1 2" key="1">
    <citation type="journal article" date="2021" name="BMC Biol.">
        <title>Horizontally acquired antibacterial genes associated with adaptive radiation of ladybird beetles.</title>
        <authorList>
            <person name="Li H.S."/>
            <person name="Tang X.F."/>
            <person name="Huang Y.H."/>
            <person name="Xu Z.Y."/>
            <person name="Chen M.L."/>
            <person name="Du X.Y."/>
            <person name="Qiu B.Y."/>
            <person name="Chen P.T."/>
            <person name="Zhang W."/>
            <person name="Slipinski A."/>
            <person name="Escalona H.E."/>
            <person name="Waterhouse R.M."/>
            <person name="Zwick A."/>
            <person name="Pang H."/>
        </authorList>
    </citation>
    <scope>NUCLEOTIDE SEQUENCE [LARGE SCALE GENOMIC DNA]</scope>
    <source>
        <strain evidence="1">SYSU2018</strain>
    </source>
</reference>
<comment type="caution">
    <text evidence="1">The sequence shown here is derived from an EMBL/GenBank/DDBJ whole genome shotgun (WGS) entry which is preliminary data.</text>
</comment>
<accession>A0ABD2N915</accession>
<evidence type="ECO:0000313" key="1">
    <source>
        <dbReference type="EMBL" id="KAL3275024.1"/>
    </source>
</evidence>
<proteinExistence type="predicted"/>
<protein>
    <submittedName>
        <fullName evidence="1">Uncharacterized protein</fullName>
    </submittedName>
</protein>
<evidence type="ECO:0000313" key="2">
    <source>
        <dbReference type="Proteomes" id="UP001516400"/>
    </source>
</evidence>
<dbReference type="Proteomes" id="UP001516400">
    <property type="component" value="Unassembled WGS sequence"/>
</dbReference>
<name>A0ABD2N915_9CUCU</name>
<dbReference type="AlphaFoldDB" id="A0ABD2N915"/>
<keyword evidence="2" id="KW-1185">Reference proteome</keyword>
<gene>
    <name evidence="1" type="ORF">HHI36_019796</name>
</gene>